<evidence type="ECO:0000313" key="7">
    <source>
        <dbReference type="Proteomes" id="UP000030905"/>
    </source>
</evidence>
<reference evidence="4 7" key="1">
    <citation type="journal article" date="2015" name="Genome Announc.">
        <title>Complete Genome Sequence of the Nitrogen-Fixing and Solvent-Producing Clostridium pasteurianum DSM 525.</title>
        <authorList>
            <person name="Poehlein A."/>
            <person name="Grosse-Honebrink A."/>
            <person name="Zhang Y."/>
            <person name="Minton N.P."/>
            <person name="Daniel R."/>
        </authorList>
    </citation>
    <scope>NUCLEOTIDE SEQUENCE [LARGE SCALE GENOMIC DNA]</scope>
    <source>
        <strain evidence="4">DSM 525</strain>
        <strain evidence="7">DSM 525 / ATCC 6013</strain>
    </source>
</reference>
<reference evidence="5 6" key="3">
    <citation type="journal article" name="Genome Announc.">
        <title>Improved Draft Genome Sequence of Clostridium pasteurianum Strain ATCC 6013 (DSM 525) Using a Hybrid Next-Generation Sequencing Approach.</title>
        <authorList>
            <person name="Pyne M.E."/>
            <person name="Utturkar S."/>
            <person name="Brown S.D."/>
            <person name="Moo-Young M."/>
            <person name="Chung D.A."/>
            <person name="Chou C.P."/>
        </authorList>
    </citation>
    <scope>NUCLEOTIDE SEQUENCE [LARGE SCALE GENOMIC DNA]</scope>
    <source>
        <strain evidence="5 6">ATCC 6013</strain>
    </source>
</reference>
<dbReference type="AlphaFoldDB" id="A0A0H3J8X9"/>
<evidence type="ECO:0000256" key="2">
    <source>
        <dbReference type="PROSITE-ProRule" id="PRU00703"/>
    </source>
</evidence>
<gene>
    <name evidence="4" type="ORF">CLPA_c14750</name>
    <name evidence="5" type="ORF">CP6013_01702</name>
</gene>
<dbReference type="InterPro" id="IPR046342">
    <property type="entry name" value="CBS_dom_sf"/>
</dbReference>
<feature type="domain" description="CBS" evidence="3">
    <location>
        <begin position="72"/>
        <end position="126"/>
    </location>
</feature>
<dbReference type="GeneID" id="93073648"/>
<dbReference type="KEGG" id="cpat:CLPA_c14750"/>
<evidence type="ECO:0000313" key="5">
    <source>
        <dbReference type="EMBL" id="KRU12455.1"/>
    </source>
</evidence>
<dbReference type="PROSITE" id="PS51371">
    <property type="entry name" value="CBS"/>
    <property type="match status" value="2"/>
</dbReference>
<dbReference type="Proteomes" id="UP000030905">
    <property type="component" value="Chromosome"/>
</dbReference>
<dbReference type="PANTHER" id="PTHR43080">
    <property type="entry name" value="CBS DOMAIN-CONTAINING PROTEIN CBSX3, MITOCHONDRIAL"/>
    <property type="match status" value="1"/>
</dbReference>
<dbReference type="EMBL" id="CP009268">
    <property type="protein sequence ID" value="AJA51538.1"/>
    <property type="molecule type" value="Genomic_DNA"/>
</dbReference>
<evidence type="ECO:0000313" key="4">
    <source>
        <dbReference type="EMBL" id="AJA51538.1"/>
    </source>
</evidence>
<proteinExistence type="predicted"/>
<evidence type="ECO:0000259" key="3">
    <source>
        <dbReference type="PROSITE" id="PS51371"/>
    </source>
</evidence>
<dbReference type="PANTHER" id="PTHR43080:SF2">
    <property type="entry name" value="CBS DOMAIN-CONTAINING PROTEIN"/>
    <property type="match status" value="1"/>
</dbReference>
<keyword evidence="1 2" id="KW-0129">CBS domain</keyword>
<dbReference type="SMART" id="SM00116">
    <property type="entry name" value="CBS"/>
    <property type="match status" value="2"/>
</dbReference>
<dbReference type="SUPFAM" id="SSF54631">
    <property type="entry name" value="CBS-domain pair"/>
    <property type="match status" value="1"/>
</dbReference>
<reference evidence="5" key="2">
    <citation type="submission" date="2015-10" db="EMBL/GenBank/DDBJ databases">
        <title>Improved Draft Genome Sequence of Clostridium pasteurianum Strain ATCC 6013 (DSM 525) Using a Hybrid Next-Generation Sequencing Approach.</title>
        <authorList>
            <person name="Pyne M.E."/>
            <person name="Utturkar S.M."/>
            <person name="Brown S.D."/>
            <person name="Moo-Young M."/>
            <person name="Chung D.A."/>
            <person name="Chou P.C."/>
        </authorList>
    </citation>
    <scope>NUCLEOTIDE SEQUENCE</scope>
    <source>
        <strain evidence="5">ATCC 6013</strain>
    </source>
</reference>
<dbReference type="InterPro" id="IPR051257">
    <property type="entry name" value="Diverse_CBS-Domain"/>
</dbReference>
<dbReference type="KEGG" id="cpae:CPAST_c14750"/>
<organism evidence="4 7">
    <name type="scientific">Clostridium pasteurianum DSM 525 = ATCC 6013</name>
    <dbReference type="NCBI Taxonomy" id="1262449"/>
    <lineage>
        <taxon>Bacteria</taxon>
        <taxon>Bacillati</taxon>
        <taxon>Bacillota</taxon>
        <taxon>Clostridia</taxon>
        <taxon>Eubacteriales</taxon>
        <taxon>Clostridiaceae</taxon>
        <taxon>Clostridium</taxon>
    </lineage>
</organism>
<name>A0A0H3J8X9_CLOPA</name>
<sequence>MKVKEIMNKEFLYVKEEDTVKKVLDLMTDKKVNGTPVMNNNMEISGIVVKADIFRFLMEPGHYDSYPISAVMTTNLITAEEEEEVEEAALRLRKNNIIALPVINDKKALGLISLENIVDYFLKGIN</sequence>
<dbReference type="CDD" id="cd02205">
    <property type="entry name" value="CBS_pair_SF"/>
    <property type="match status" value="1"/>
</dbReference>
<feature type="domain" description="CBS" evidence="3">
    <location>
        <begin position="7"/>
        <end position="65"/>
    </location>
</feature>
<dbReference type="PATRIC" id="fig|1262449.3.peg.3444"/>
<dbReference type="InterPro" id="IPR000644">
    <property type="entry name" value="CBS_dom"/>
</dbReference>
<dbReference type="Pfam" id="PF00571">
    <property type="entry name" value="CBS"/>
    <property type="match status" value="2"/>
</dbReference>
<evidence type="ECO:0000313" key="6">
    <source>
        <dbReference type="Proteomes" id="UP000028042"/>
    </source>
</evidence>
<protein>
    <submittedName>
        <fullName evidence="4">CBS domain-containing protein</fullName>
    </submittedName>
    <submittedName>
        <fullName evidence="5">Putative signal transduction protein with CBS domain containing protein</fullName>
    </submittedName>
</protein>
<dbReference type="eggNOG" id="COG2905">
    <property type="taxonomic scope" value="Bacteria"/>
</dbReference>
<dbReference type="Gene3D" id="3.10.580.10">
    <property type="entry name" value="CBS-domain"/>
    <property type="match status" value="1"/>
</dbReference>
<keyword evidence="7" id="KW-1185">Reference proteome</keyword>
<evidence type="ECO:0000256" key="1">
    <source>
        <dbReference type="ARBA" id="ARBA00023122"/>
    </source>
</evidence>
<dbReference type="RefSeq" id="WP_003447317.1">
    <property type="nucleotide sequence ID" value="NZ_ANZB01000014.1"/>
</dbReference>
<dbReference type="Proteomes" id="UP000028042">
    <property type="component" value="Unassembled WGS sequence"/>
</dbReference>
<dbReference type="EMBL" id="JPGY02000001">
    <property type="protein sequence ID" value="KRU12455.1"/>
    <property type="molecule type" value="Genomic_DNA"/>
</dbReference>
<accession>A0A0H3J8X9</accession>